<dbReference type="EMBL" id="BLAL01000004">
    <property type="protein sequence ID" value="GES72741.1"/>
    <property type="molecule type" value="Genomic_DNA"/>
</dbReference>
<dbReference type="Proteomes" id="UP000615446">
    <property type="component" value="Unassembled WGS sequence"/>
</dbReference>
<keyword evidence="3" id="KW-1185">Reference proteome</keyword>
<evidence type="ECO:0000313" key="3">
    <source>
        <dbReference type="Proteomes" id="UP000247702"/>
    </source>
</evidence>
<dbReference type="AlphaFoldDB" id="A0A2Z6S2G4"/>
<gene>
    <name evidence="2" type="ORF">RCL2_000029400</name>
    <name evidence="1" type="ORF">RclHR1_08330004</name>
</gene>
<organism evidence="1 3">
    <name type="scientific">Rhizophagus clarus</name>
    <dbReference type="NCBI Taxonomy" id="94130"/>
    <lineage>
        <taxon>Eukaryota</taxon>
        <taxon>Fungi</taxon>
        <taxon>Fungi incertae sedis</taxon>
        <taxon>Mucoromycota</taxon>
        <taxon>Glomeromycotina</taxon>
        <taxon>Glomeromycetes</taxon>
        <taxon>Glomerales</taxon>
        <taxon>Glomeraceae</taxon>
        <taxon>Rhizophagus</taxon>
    </lineage>
</organism>
<proteinExistence type="predicted"/>
<sequence>MGIFYSFTSSSHFLFYVIYQVVPQAIPDFIAQFIRSKKIITSIMTDFIQSIFQHIMLPSWHLRNNTFHDALKAQHINIKQQHRRKKRHTGQTTLQSINNNTIDFHHLRLSPTIDHFQGQSRLSFHRTPNCHRIKLPLNHYANVKGDDYLLYSSSNYLHAGFSLHYFNNVDFSFFYNSVDFLIFSRFYFG</sequence>
<name>A0A2Z6S2G4_9GLOM</name>
<evidence type="ECO:0000313" key="1">
    <source>
        <dbReference type="EMBL" id="GBC08711.1"/>
    </source>
</evidence>
<accession>A0A2Z6S2G4</accession>
<reference evidence="1 3" key="1">
    <citation type="submission" date="2017-11" db="EMBL/GenBank/DDBJ databases">
        <title>The genome of Rhizophagus clarus HR1 reveals common genetic basis of auxotrophy among arbuscular mycorrhizal fungi.</title>
        <authorList>
            <person name="Kobayashi Y."/>
        </authorList>
    </citation>
    <scope>NUCLEOTIDE SEQUENCE [LARGE SCALE GENOMIC DNA]</scope>
    <source>
        <strain evidence="1 3">HR1</strain>
    </source>
</reference>
<dbReference type="EMBL" id="BEXD01004241">
    <property type="protein sequence ID" value="GBC08711.1"/>
    <property type="molecule type" value="Genomic_DNA"/>
</dbReference>
<evidence type="ECO:0000313" key="2">
    <source>
        <dbReference type="EMBL" id="GES72741.1"/>
    </source>
</evidence>
<dbReference type="Proteomes" id="UP000247702">
    <property type="component" value="Unassembled WGS sequence"/>
</dbReference>
<comment type="caution">
    <text evidence="1">The sequence shown here is derived from an EMBL/GenBank/DDBJ whole genome shotgun (WGS) entry which is preliminary data.</text>
</comment>
<protein>
    <submittedName>
        <fullName evidence="1">Uncharacterized protein</fullName>
    </submittedName>
</protein>
<reference evidence="2" key="2">
    <citation type="submission" date="2019-10" db="EMBL/GenBank/DDBJ databases">
        <title>Conservation and host-specific expression of non-tandemly repeated heterogenous ribosome RNA gene in arbuscular mycorrhizal fungi.</title>
        <authorList>
            <person name="Maeda T."/>
            <person name="Kobayashi Y."/>
            <person name="Nakagawa T."/>
            <person name="Ezawa T."/>
            <person name="Yamaguchi K."/>
            <person name="Bino T."/>
            <person name="Nishimoto Y."/>
            <person name="Shigenobu S."/>
            <person name="Kawaguchi M."/>
        </authorList>
    </citation>
    <scope>NUCLEOTIDE SEQUENCE</scope>
    <source>
        <strain evidence="2">HR1</strain>
    </source>
</reference>